<reference evidence="1 2" key="1">
    <citation type="submission" date="2020-05" db="EMBL/GenBank/DDBJ databases">
        <authorList>
            <person name="Kim M.K."/>
        </authorList>
    </citation>
    <scope>NUCLEOTIDE SEQUENCE [LARGE SCALE GENOMIC DNA]</scope>
    <source>
        <strain evidence="1 2">BT25</strain>
    </source>
</reference>
<evidence type="ECO:0000313" key="1">
    <source>
        <dbReference type="EMBL" id="NTS31288.1"/>
    </source>
</evidence>
<name>A0A849VN18_9HYPH</name>
<evidence type="ECO:0000313" key="2">
    <source>
        <dbReference type="Proteomes" id="UP000550508"/>
    </source>
</evidence>
<gene>
    <name evidence="1" type="ORF">HQ945_08470</name>
</gene>
<comment type="caution">
    <text evidence="1">The sequence shown here is derived from an EMBL/GenBank/DDBJ whole genome shotgun (WGS) entry which is preliminary data.</text>
</comment>
<proteinExistence type="predicted"/>
<keyword evidence="2" id="KW-1185">Reference proteome</keyword>
<protein>
    <submittedName>
        <fullName evidence="1">Uncharacterized protein</fullName>
    </submittedName>
</protein>
<dbReference type="RefSeq" id="WP_174207944.1">
    <property type="nucleotide sequence ID" value="NZ_JABUMX010000002.1"/>
</dbReference>
<sequence length="217" mass="25034">MTEGDIAERLIEAYEIALRSYGSVGPTAMKSMSLPYLHDQVDKNGWGSERLAEERKEFWDSLARQPTARQVSEADEALSWLALVSNANNRMSLSEWAFCHASGRRYFKDSCFKWGIHPETGRRRKDRAVSEIIFKLFRKPLQNNDMAEFGELPDDPEIAYFADKIREPRRTNGVISWADDEAFQPIIAGAKNDFSWAEKRNEQRRQRRAAMLKKQAA</sequence>
<accession>A0A849VN18</accession>
<organism evidence="1 2">
    <name type="scientific">Phyllobacterium pellucidum</name>
    <dbReference type="NCBI Taxonomy" id="2740464"/>
    <lineage>
        <taxon>Bacteria</taxon>
        <taxon>Pseudomonadati</taxon>
        <taxon>Pseudomonadota</taxon>
        <taxon>Alphaproteobacteria</taxon>
        <taxon>Hyphomicrobiales</taxon>
        <taxon>Phyllobacteriaceae</taxon>
        <taxon>Phyllobacterium</taxon>
    </lineage>
</organism>
<dbReference type="AlphaFoldDB" id="A0A849VN18"/>
<dbReference type="Proteomes" id="UP000550508">
    <property type="component" value="Unassembled WGS sequence"/>
</dbReference>
<dbReference type="EMBL" id="JABUMX010000002">
    <property type="protein sequence ID" value="NTS31288.1"/>
    <property type="molecule type" value="Genomic_DNA"/>
</dbReference>